<dbReference type="InterPro" id="IPR038718">
    <property type="entry name" value="SNF2-like_sf"/>
</dbReference>
<evidence type="ECO:0000256" key="1">
    <source>
        <dbReference type="ARBA" id="ARBA00022741"/>
    </source>
</evidence>
<dbReference type="GO" id="GO:0005524">
    <property type="term" value="F:ATP binding"/>
    <property type="evidence" value="ECO:0007669"/>
    <property type="project" value="InterPro"/>
</dbReference>
<dbReference type="GO" id="GO:0061630">
    <property type="term" value="F:ubiquitin protein ligase activity"/>
    <property type="evidence" value="ECO:0007669"/>
    <property type="project" value="TreeGrafter"/>
</dbReference>
<gene>
    <name evidence="4" type="ORF">Rhopal_006926-T1</name>
</gene>
<dbReference type="InterPro" id="IPR052583">
    <property type="entry name" value="ATP-helicase/E3_Ub-Ligase"/>
</dbReference>
<evidence type="ECO:0000313" key="5">
    <source>
        <dbReference type="Proteomes" id="UP001342314"/>
    </source>
</evidence>
<dbReference type="GO" id="GO:0000209">
    <property type="term" value="P:protein polyubiquitination"/>
    <property type="evidence" value="ECO:0007669"/>
    <property type="project" value="TreeGrafter"/>
</dbReference>
<accession>A0AAV5GX02</accession>
<comment type="caution">
    <text evidence="4">The sequence shown here is derived from an EMBL/GenBank/DDBJ whole genome shotgun (WGS) entry which is preliminary data.</text>
</comment>
<sequence length="452" mass="50823">MDHADATPTFNADEEVDEKTPPVLEDLDAKTLRDMKRGPLWAKVQLPVVARPDAGDAVDDAPRTHDLWLNRTSMLFSEDDPLEYMIATSGTATPALKTEGGEDGVDGEEETPASKKFVGGIEGHGLLAEEVGLGKTVEARSLILTLAERDRSPCAIAPRYEGVKQLKAKEDAEYIAKRFDIVLTTFDVLRKEVAFARKPVQRGLRNKRELRYRRSMLVELDCLRVSMDEAQMVGNSAGATAETASLIARRFSWAVTSTPLRDRITDLKSLLTFLRVEPIASGKTSLQRLLDETPSFKRLWNEIGERTLKSQVQHELFLPKQTCYIMPVDFTAVERFYYDQRYNEALQTLGLSAEGAPLNQGVDPETGAPGIWVPDKPEMLQTLTMLHQICMYLQIGRHNRKTLDCMRKMINEVYDALRLQAVSDIQSTQPTLLAACVCRTQYAMWDKDVENR</sequence>
<dbReference type="SUPFAM" id="SSF52540">
    <property type="entry name" value="P-loop containing nucleoside triphosphate hydrolases"/>
    <property type="match status" value="1"/>
</dbReference>
<dbReference type="GO" id="GO:0006974">
    <property type="term" value="P:DNA damage response"/>
    <property type="evidence" value="ECO:0007669"/>
    <property type="project" value="TreeGrafter"/>
</dbReference>
<dbReference type="Pfam" id="PF00176">
    <property type="entry name" value="SNF2-rel_dom"/>
    <property type="match status" value="1"/>
</dbReference>
<keyword evidence="2" id="KW-0067">ATP-binding</keyword>
<dbReference type="PANTHER" id="PTHR45865:SF1">
    <property type="entry name" value="E3 UBIQUITIN-PROTEIN LIGASE SHPRH"/>
    <property type="match status" value="1"/>
</dbReference>
<reference evidence="4 5" key="1">
    <citation type="submission" date="2021-12" db="EMBL/GenBank/DDBJ databases">
        <title>High titer production of polyol ester of fatty acids by Rhodotorula paludigena BS15 towards product separation-free biomass refinery.</title>
        <authorList>
            <person name="Mano J."/>
            <person name="Ono H."/>
            <person name="Tanaka T."/>
            <person name="Naito K."/>
            <person name="Sushida H."/>
            <person name="Ike M."/>
            <person name="Tokuyasu K."/>
            <person name="Kitaoka M."/>
        </authorList>
    </citation>
    <scope>NUCLEOTIDE SEQUENCE [LARGE SCALE GENOMIC DNA]</scope>
    <source>
        <strain evidence="4 5">BS15</strain>
    </source>
</reference>
<dbReference type="EMBL" id="BQKY01000015">
    <property type="protein sequence ID" value="GJN93867.1"/>
    <property type="molecule type" value="Genomic_DNA"/>
</dbReference>
<dbReference type="Proteomes" id="UP001342314">
    <property type="component" value="Unassembled WGS sequence"/>
</dbReference>
<dbReference type="PANTHER" id="PTHR45865">
    <property type="entry name" value="E3 UBIQUITIN-PROTEIN LIGASE SHPRH FAMILY MEMBER"/>
    <property type="match status" value="1"/>
</dbReference>
<feature type="domain" description="SNF2 N-terminal" evidence="3">
    <location>
        <begin position="170"/>
        <end position="340"/>
    </location>
</feature>
<organism evidence="4 5">
    <name type="scientific">Rhodotorula paludigena</name>
    <dbReference type="NCBI Taxonomy" id="86838"/>
    <lineage>
        <taxon>Eukaryota</taxon>
        <taxon>Fungi</taxon>
        <taxon>Dikarya</taxon>
        <taxon>Basidiomycota</taxon>
        <taxon>Pucciniomycotina</taxon>
        <taxon>Microbotryomycetes</taxon>
        <taxon>Sporidiobolales</taxon>
        <taxon>Sporidiobolaceae</taxon>
        <taxon>Rhodotorula</taxon>
    </lineage>
</organism>
<evidence type="ECO:0000256" key="2">
    <source>
        <dbReference type="ARBA" id="ARBA00022840"/>
    </source>
</evidence>
<name>A0AAV5GX02_9BASI</name>
<dbReference type="InterPro" id="IPR027417">
    <property type="entry name" value="P-loop_NTPase"/>
</dbReference>
<protein>
    <recommendedName>
        <fullName evidence="3">SNF2 N-terminal domain-containing protein</fullName>
    </recommendedName>
</protein>
<evidence type="ECO:0000313" key="4">
    <source>
        <dbReference type="EMBL" id="GJN93867.1"/>
    </source>
</evidence>
<dbReference type="GO" id="GO:0005634">
    <property type="term" value="C:nucleus"/>
    <property type="evidence" value="ECO:0007669"/>
    <property type="project" value="TreeGrafter"/>
</dbReference>
<dbReference type="AlphaFoldDB" id="A0AAV5GX02"/>
<dbReference type="Gene3D" id="3.40.50.10810">
    <property type="entry name" value="Tandem AAA-ATPase domain"/>
    <property type="match status" value="1"/>
</dbReference>
<evidence type="ECO:0000259" key="3">
    <source>
        <dbReference type="Pfam" id="PF00176"/>
    </source>
</evidence>
<proteinExistence type="predicted"/>
<keyword evidence="5" id="KW-1185">Reference proteome</keyword>
<keyword evidence="1" id="KW-0547">Nucleotide-binding</keyword>
<dbReference type="InterPro" id="IPR000330">
    <property type="entry name" value="SNF2_N"/>
</dbReference>